<gene>
    <name evidence="1" type="ORF">GOP47_0009209</name>
</gene>
<accession>A0A9D4UW63</accession>
<evidence type="ECO:0000313" key="1">
    <source>
        <dbReference type="EMBL" id="KAI5075133.1"/>
    </source>
</evidence>
<name>A0A9D4UW63_ADICA</name>
<proteinExistence type="predicted"/>
<evidence type="ECO:0000313" key="2">
    <source>
        <dbReference type="Proteomes" id="UP000886520"/>
    </source>
</evidence>
<organism evidence="1 2">
    <name type="scientific">Adiantum capillus-veneris</name>
    <name type="common">Maidenhair fern</name>
    <dbReference type="NCBI Taxonomy" id="13818"/>
    <lineage>
        <taxon>Eukaryota</taxon>
        <taxon>Viridiplantae</taxon>
        <taxon>Streptophyta</taxon>
        <taxon>Embryophyta</taxon>
        <taxon>Tracheophyta</taxon>
        <taxon>Polypodiopsida</taxon>
        <taxon>Polypodiidae</taxon>
        <taxon>Polypodiales</taxon>
        <taxon>Pteridineae</taxon>
        <taxon>Pteridaceae</taxon>
        <taxon>Vittarioideae</taxon>
        <taxon>Adiantum</taxon>
    </lineage>
</organism>
<keyword evidence="2" id="KW-1185">Reference proteome</keyword>
<dbReference type="AlphaFoldDB" id="A0A9D4UW63"/>
<comment type="caution">
    <text evidence="1">The sequence shown here is derived from an EMBL/GenBank/DDBJ whole genome shotgun (WGS) entry which is preliminary data.</text>
</comment>
<reference evidence="1" key="1">
    <citation type="submission" date="2021-01" db="EMBL/GenBank/DDBJ databases">
        <title>Adiantum capillus-veneris genome.</title>
        <authorList>
            <person name="Fang Y."/>
            <person name="Liao Q."/>
        </authorList>
    </citation>
    <scope>NUCLEOTIDE SEQUENCE</scope>
    <source>
        <strain evidence="1">H3</strain>
        <tissue evidence="1">Leaf</tissue>
    </source>
</reference>
<dbReference type="Proteomes" id="UP000886520">
    <property type="component" value="Chromosome 9"/>
</dbReference>
<sequence>MYLKALQRRRVSSLKLVVHGPCVPSAKLWRRSASSGLLTGYNMTGSFAKGASLTSITTGSVLEKNFFPKTCQTYMLETIEDAHLLE</sequence>
<dbReference type="EMBL" id="JABFUD020000009">
    <property type="protein sequence ID" value="KAI5075133.1"/>
    <property type="molecule type" value="Genomic_DNA"/>
</dbReference>
<protein>
    <submittedName>
        <fullName evidence="1">Uncharacterized protein</fullName>
    </submittedName>
</protein>